<dbReference type="PANTHER" id="PTHR21340">
    <property type="entry name" value="DIADENOSINE 5,5-P1,P4-TETRAPHOSPHATE PYROPHOSPHOHYDROLASE MUTT"/>
    <property type="match status" value="1"/>
</dbReference>
<dbReference type="SMART" id="SM00855">
    <property type="entry name" value="PGAM"/>
    <property type="match status" value="1"/>
</dbReference>
<keyword evidence="4" id="KW-1185">Reference proteome</keyword>
<dbReference type="InterPro" id="IPR029033">
    <property type="entry name" value="His_PPase_superfam"/>
</dbReference>
<dbReference type="GO" id="GO:0006167">
    <property type="term" value="P:AMP biosynthetic process"/>
    <property type="evidence" value="ECO:0007669"/>
    <property type="project" value="TreeGrafter"/>
</dbReference>
<dbReference type="Pfam" id="PF00293">
    <property type="entry name" value="NUDIX"/>
    <property type="match status" value="1"/>
</dbReference>
<name>A0A1H5B8K1_9MICO</name>
<dbReference type="OrthoDB" id="4287477at2"/>
<reference evidence="4" key="1">
    <citation type="submission" date="2016-10" db="EMBL/GenBank/DDBJ databases">
        <authorList>
            <person name="Varghese N."/>
            <person name="Submissions S."/>
        </authorList>
    </citation>
    <scope>NUCLEOTIDE SEQUENCE [LARGE SCALE GENOMIC DNA]</scope>
    <source>
        <strain evidence="4">DSM 21368</strain>
    </source>
</reference>
<dbReference type="CDD" id="cd03673">
    <property type="entry name" value="NUDIX_Ap6A_hydrolase"/>
    <property type="match status" value="1"/>
</dbReference>
<evidence type="ECO:0000313" key="4">
    <source>
        <dbReference type="Proteomes" id="UP000199220"/>
    </source>
</evidence>
<evidence type="ECO:0000313" key="3">
    <source>
        <dbReference type="EMBL" id="SED50745.1"/>
    </source>
</evidence>
<dbReference type="CDD" id="cd07067">
    <property type="entry name" value="HP_PGM_like"/>
    <property type="match status" value="1"/>
</dbReference>
<dbReference type="Proteomes" id="UP000199220">
    <property type="component" value="Unassembled WGS sequence"/>
</dbReference>
<dbReference type="STRING" id="648782.SAMN04488554_0037"/>
<proteinExistence type="predicted"/>
<dbReference type="InterPro" id="IPR000086">
    <property type="entry name" value="NUDIX_hydrolase_dom"/>
</dbReference>
<organism evidence="3 4">
    <name type="scientific">Ruania alba</name>
    <dbReference type="NCBI Taxonomy" id="648782"/>
    <lineage>
        <taxon>Bacteria</taxon>
        <taxon>Bacillati</taxon>
        <taxon>Actinomycetota</taxon>
        <taxon>Actinomycetes</taxon>
        <taxon>Micrococcales</taxon>
        <taxon>Ruaniaceae</taxon>
        <taxon>Ruania</taxon>
    </lineage>
</organism>
<dbReference type="SUPFAM" id="SSF55811">
    <property type="entry name" value="Nudix"/>
    <property type="match status" value="1"/>
</dbReference>
<dbReference type="InterPro" id="IPR013078">
    <property type="entry name" value="His_Pase_superF_clade-1"/>
</dbReference>
<keyword evidence="1" id="KW-0378">Hydrolase</keyword>
<dbReference type="SUPFAM" id="SSF53254">
    <property type="entry name" value="Phosphoglycerate mutase-like"/>
    <property type="match status" value="1"/>
</dbReference>
<dbReference type="PROSITE" id="PS51462">
    <property type="entry name" value="NUDIX"/>
    <property type="match status" value="1"/>
</dbReference>
<dbReference type="GO" id="GO:0004081">
    <property type="term" value="F:bis(5'-nucleosyl)-tetraphosphatase (asymmetrical) activity"/>
    <property type="evidence" value="ECO:0007669"/>
    <property type="project" value="TreeGrafter"/>
</dbReference>
<accession>A0A1H5B8K1</accession>
<dbReference type="InterPro" id="IPR051325">
    <property type="entry name" value="Nudix_hydrolase_domain"/>
</dbReference>
<dbReference type="GO" id="GO:0006754">
    <property type="term" value="P:ATP biosynthetic process"/>
    <property type="evidence" value="ECO:0007669"/>
    <property type="project" value="TreeGrafter"/>
</dbReference>
<feature type="domain" description="Nudix hydrolase" evidence="2">
    <location>
        <begin position="6"/>
        <end position="147"/>
    </location>
</feature>
<dbReference type="InterPro" id="IPR015797">
    <property type="entry name" value="NUDIX_hydrolase-like_dom_sf"/>
</dbReference>
<dbReference type="Pfam" id="PF00300">
    <property type="entry name" value="His_Phos_1"/>
    <property type="match status" value="1"/>
</dbReference>
<sequence length="326" mass="36144">MASSGRVVRAAGALVWRIVGRHLEVLLIHRPRYDDWSWPKGKLDSPHESLPMCAVREVQEETGIPVVLGLPLPTVSYKLAGGVRKVCHYWAATPADVDGVDVAALNARPRIKPASKHEVDEARWVEAKKARKLLTRSDDLEPLGALMDYFEDGLLRTWTLLLVRHGRAKKRSAWTGGEASRPLTPVGRDQAKALVPIFAAYGVHEVISSPWLRCRATMTPYSDACDTVIVSAPQVTEAAARDRPAGVRALVGDLLGRPREATAVCTHRPVFPFVLEAVEARSPHRVAKQLPQENPYLRTGEVLVVHVSRRENRRARVVAVERHRPS</sequence>
<dbReference type="PANTHER" id="PTHR21340:SF0">
    <property type="entry name" value="BIS(5'-NUCLEOSYL)-TETRAPHOSPHATASE [ASYMMETRICAL]"/>
    <property type="match status" value="1"/>
</dbReference>
<dbReference type="EMBL" id="FNTX01000001">
    <property type="protein sequence ID" value="SED50745.1"/>
    <property type="molecule type" value="Genomic_DNA"/>
</dbReference>
<dbReference type="AlphaFoldDB" id="A0A1H5B8K1"/>
<gene>
    <name evidence="3" type="ORF">SAMN04488554_0037</name>
</gene>
<evidence type="ECO:0000259" key="2">
    <source>
        <dbReference type="PROSITE" id="PS51462"/>
    </source>
</evidence>
<protein>
    <submittedName>
        <fullName evidence="3">8-oxo-dGTP diphosphatase</fullName>
    </submittedName>
</protein>
<dbReference type="Gene3D" id="3.90.79.10">
    <property type="entry name" value="Nucleoside Triphosphate Pyrophosphohydrolase"/>
    <property type="match status" value="1"/>
</dbReference>
<dbReference type="RefSeq" id="WP_089771150.1">
    <property type="nucleotide sequence ID" value="NZ_FNTX01000001.1"/>
</dbReference>
<dbReference type="Gene3D" id="3.40.50.1240">
    <property type="entry name" value="Phosphoglycerate mutase-like"/>
    <property type="match status" value="1"/>
</dbReference>
<evidence type="ECO:0000256" key="1">
    <source>
        <dbReference type="ARBA" id="ARBA00022801"/>
    </source>
</evidence>